<name>A0ABU0XJU7_9MICO</name>
<organism evidence="2 3">
    <name type="scientific">Microbacterium capsulatum</name>
    <dbReference type="NCBI Taxonomy" id="3041921"/>
    <lineage>
        <taxon>Bacteria</taxon>
        <taxon>Bacillati</taxon>
        <taxon>Actinomycetota</taxon>
        <taxon>Actinomycetes</taxon>
        <taxon>Micrococcales</taxon>
        <taxon>Microbacteriaceae</taxon>
        <taxon>Microbacterium</taxon>
    </lineage>
</organism>
<dbReference type="InterPro" id="IPR043777">
    <property type="entry name" value="DUF5719"/>
</dbReference>
<dbReference type="EMBL" id="JAVFCB010000010">
    <property type="protein sequence ID" value="MDQ4215401.1"/>
    <property type="molecule type" value="Genomic_DNA"/>
</dbReference>
<dbReference type="Pfam" id="PF18986">
    <property type="entry name" value="DUF5719"/>
    <property type="match status" value="1"/>
</dbReference>
<keyword evidence="1" id="KW-1133">Transmembrane helix</keyword>
<keyword evidence="3" id="KW-1185">Reference proteome</keyword>
<evidence type="ECO:0000313" key="3">
    <source>
        <dbReference type="Proteomes" id="UP001230289"/>
    </source>
</evidence>
<keyword evidence="1" id="KW-0472">Membrane</keyword>
<protein>
    <submittedName>
        <fullName evidence="2">DUF5719 family protein</fullName>
    </submittedName>
</protein>
<proteinExistence type="predicted"/>
<dbReference type="RefSeq" id="WP_308490350.1">
    <property type="nucleotide sequence ID" value="NZ_JAVFCB010000010.1"/>
</dbReference>
<feature type="transmembrane region" description="Helical" evidence="1">
    <location>
        <begin position="12"/>
        <end position="38"/>
    </location>
</feature>
<dbReference type="PROSITE" id="PS51257">
    <property type="entry name" value="PROKAR_LIPOPROTEIN"/>
    <property type="match status" value="1"/>
</dbReference>
<evidence type="ECO:0000256" key="1">
    <source>
        <dbReference type="SAM" id="Phobius"/>
    </source>
</evidence>
<reference evidence="2 3" key="1">
    <citation type="submission" date="2023-08" db="EMBL/GenBank/DDBJ databases">
        <title>Microbacterium sp. nov., isolated from a waste landfill.</title>
        <authorList>
            <person name="Wen W."/>
        </authorList>
    </citation>
    <scope>NUCLEOTIDE SEQUENCE [LARGE SCALE GENOMIC DNA]</scope>
    <source>
        <strain evidence="2 3">ASV81</strain>
    </source>
</reference>
<sequence>MTRQNALRIATTGARLVAGAVVSAACVVAAVVAVPAAWPTVERAPAHTTVKPVAGDTLLTCAGPFRALGRDASRATELSTAGTPSVVSGAAPGSRLAQKSIAIAGVPDARQAPMFTAAPNGQDPAEVAAAESLSIAAEDLAGFAASACRPPSMESWIVGGAGTTGSNDILLIANPGAVTATVTFTEYGSQGGGMHTTEVVVPAGTQSSIPLAAGAAGEATPVVRVTSSGAAVRAALQSSLIRTLDPVGIDVQDAIARPSKAQSLLGVRAVVQSDDDDNPSTAVRLLAPSTDAIVMLQPRNAADGTPAGAAKKVQLTAGQVGSVDFSALKAGLYSIDVTSTAPVVAAAWETTGLGKGSDFAWMTPAPDITGSTAFAVADGPAPLLHLQNASTSAATVEFTPVRGGATQRITLAAGGAATVPVAARAVYALSSPTAVRAAVSYYAEGKLAGYPVWPTDAVAAPIAVYQ</sequence>
<evidence type="ECO:0000313" key="2">
    <source>
        <dbReference type="EMBL" id="MDQ4215401.1"/>
    </source>
</evidence>
<keyword evidence="1" id="KW-0812">Transmembrane</keyword>
<comment type="caution">
    <text evidence="2">The sequence shown here is derived from an EMBL/GenBank/DDBJ whole genome shotgun (WGS) entry which is preliminary data.</text>
</comment>
<dbReference type="Proteomes" id="UP001230289">
    <property type="component" value="Unassembled WGS sequence"/>
</dbReference>
<accession>A0ABU0XJU7</accession>
<gene>
    <name evidence="2" type="ORF">RBR11_15895</name>
</gene>